<evidence type="ECO:0000313" key="3">
    <source>
        <dbReference type="Proteomes" id="UP001082899"/>
    </source>
</evidence>
<evidence type="ECO:0000313" key="2">
    <source>
        <dbReference type="EMBL" id="MCY0387204.1"/>
    </source>
</evidence>
<proteinExistence type="predicted"/>
<sequence length="81" mass="8391">MTIDPSAPLAFGESKAMPNADSESPRSLSDAAAAASATGTGGMSPSAMQKWMMQIMMTNMSSSDDDAPDASPTLQFDPDLF</sequence>
<evidence type="ECO:0000256" key="1">
    <source>
        <dbReference type="SAM" id="MobiDB-lite"/>
    </source>
</evidence>
<protein>
    <submittedName>
        <fullName evidence="2">Uncharacterized protein</fullName>
    </submittedName>
</protein>
<feature type="compositionally biased region" description="Low complexity" evidence="1">
    <location>
        <begin position="31"/>
        <end position="47"/>
    </location>
</feature>
<comment type="caution">
    <text evidence="2">The sequence shown here is derived from an EMBL/GenBank/DDBJ whole genome shotgun (WGS) entry which is preliminary data.</text>
</comment>
<dbReference type="EMBL" id="JAPMXC010000001">
    <property type="protein sequence ID" value="MCY0387204.1"/>
    <property type="molecule type" value="Genomic_DNA"/>
</dbReference>
<name>A0ABT3ZKZ2_9BURK</name>
<organism evidence="2 3">
    <name type="scientific">Robbsia betulipollinis</name>
    <dbReference type="NCBI Taxonomy" id="2981849"/>
    <lineage>
        <taxon>Bacteria</taxon>
        <taxon>Pseudomonadati</taxon>
        <taxon>Pseudomonadota</taxon>
        <taxon>Betaproteobacteria</taxon>
        <taxon>Burkholderiales</taxon>
        <taxon>Burkholderiaceae</taxon>
        <taxon>Robbsia</taxon>
    </lineage>
</organism>
<gene>
    <name evidence="2" type="ORF">OVY01_08155</name>
</gene>
<keyword evidence="3" id="KW-1185">Reference proteome</keyword>
<feature type="region of interest" description="Disordered" evidence="1">
    <location>
        <begin position="1"/>
        <end position="81"/>
    </location>
</feature>
<accession>A0ABT3ZKZ2</accession>
<dbReference type="Proteomes" id="UP001082899">
    <property type="component" value="Unassembled WGS sequence"/>
</dbReference>
<dbReference type="RefSeq" id="WP_267846963.1">
    <property type="nucleotide sequence ID" value="NZ_JAPMXC010000001.1"/>
</dbReference>
<reference evidence="2" key="1">
    <citation type="submission" date="2022-11" db="EMBL/GenBank/DDBJ databases">
        <title>Robbsia betulipollinis sp. nov., isolated from pollen of birch (Betula pendula).</title>
        <authorList>
            <person name="Shi H."/>
            <person name="Ambika Manirajan B."/>
            <person name="Ratering S."/>
            <person name="Geissler-Plaum R."/>
            <person name="Schnell S."/>
        </authorList>
    </citation>
    <scope>NUCLEOTIDE SEQUENCE</scope>
    <source>
        <strain evidence="2">Bb-Pol-6</strain>
    </source>
</reference>